<dbReference type="InterPro" id="IPR029044">
    <property type="entry name" value="Nucleotide-diphossugar_trans"/>
</dbReference>
<evidence type="ECO:0000313" key="3">
    <source>
        <dbReference type="Proteomes" id="UP000182321"/>
    </source>
</evidence>
<organism evidence="2 3">
    <name type="scientific">Pseudobutyrivibrio ruminis</name>
    <dbReference type="NCBI Taxonomy" id="46206"/>
    <lineage>
        <taxon>Bacteria</taxon>
        <taxon>Bacillati</taxon>
        <taxon>Bacillota</taxon>
        <taxon>Clostridia</taxon>
        <taxon>Lachnospirales</taxon>
        <taxon>Lachnospiraceae</taxon>
        <taxon>Pseudobutyrivibrio</taxon>
    </lineage>
</organism>
<gene>
    <name evidence="2" type="ORF">SAMN02910377_00948</name>
</gene>
<evidence type="ECO:0000259" key="1">
    <source>
        <dbReference type="Pfam" id="PF00535"/>
    </source>
</evidence>
<dbReference type="GO" id="GO:0016758">
    <property type="term" value="F:hexosyltransferase activity"/>
    <property type="evidence" value="ECO:0007669"/>
    <property type="project" value="UniProtKB-ARBA"/>
</dbReference>
<keyword evidence="2" id="KW-0808">Transferase</keyword>
<dbReference type="Proteomes" id="UP000182321">
    <property type="component" value="Unassembled WGS sequence"/>
</dbReference>
<accession>A0A1H7H6L6</accession>
<proteinExistence type="predicted"/>
<reference evidence="3" key="1">
    <citation type="submission" date="2016-10" db="EMBL/GenBank/DDBJ databases">
        <authorList>
            <person name="Varghese N."/>
            <person name="Submissions S."/>
        </authorList>
    </citation>
    <scope>NUCLEOTIDE SEQUENCE [LARGE SCALE GENOMIC DNA]</scope>
    <source>
        <strain evidence="3">ACV-9</strain>
    </source>
</reference>
<sequence>MEVKSPIVNVLISTYNGEKYIKEQLDSIFNQSYDNISIYVRDDGSTDSTLDIVNDYISKGKSVRLIPGENIGFGKSFMSLLKIADDGDYWAFCDQDDVWYEDKIKWAVEYLETQDYSRPLMYHSSYLLADENLENGTKSNLWNQNYTFAKSLTEVIHMGFSCVINSEMRDLMLRAEIENISSHDHWAELLAVKYGRIYEDDRVASIHRRLTESQSSSSLYARFRWLKGAMKGKSEILPVAKEYCRVFADNRDKDWYIANLFVSDRYSITKSLKKALYPHRWRSSISSEIVLRTLMLIGKV</sequence>
<dbReference type="EMBL" id="FNZX01000005">
    <property type="protein sequence ID" value="SEK46073.1"/>
    <property type="molecule type" value="Genomic_DNA"/>
</dbReference>
<protein>
    <submittedName>
        <fullName evidence="2">Glycosyltransferase involved in cell wall bisynthesis</fullName>
    </submittedName>
</protein>
<dbReference type="SUPFAM" id="SSF53448">
    <property type="entry name" value="Nucleotide-diphospho-sugar transferases"/>
    <property type="match status" value="1"/>
</dbReference>
<dbReference type="PANTHER" id="PTHR22916">
    <property type="entry name" value="GLYCOSYLTRANSFERASE"/>
    <property type="match status" value="1"/>
</dbReference>
<dbReference type="PANTHER" id="PTHR22916:SF3">
    <property type="entry name" value="UDP-GLCNAC:BETAGAL BETA-1,3-N-ACETYLGLUCOSAMINYLTRANSFERASE-LIKE PROTEIN 1"/>
    <property type="match status" value="1"/>
</dbReference>
<dbReference type="InterPro" id="IPR001173">
    <property type="entry name" value="Glyco_trans_2-like"/>
</dbReference>
<dbReference type="AlphaFoldDB" id="A0A1H7H6L6"/>
<keyword evidence="3" id="KW-1185">Reference proteome</keyword>
<name>A0A1H7H6L6_9FIRM</name>
<evidence type="ECO:0000313" key="2">
    <source>
        <dbReference type="EMBL" id="SEK46073.1"/>
    </source>
</evidence>
<dbReference type="RefSeq" id="WP_074789780.1">
    <property type="nucleotide sequence ID" value="NZ_FNZX01000005.1"/>
</dbReference>
<feature type="domain" description="Glycosyltransferase 2-like" evidence="1">
    <location>
        <begin position="10"/>
        <end position="116"/>
    </location>
</feature>
<dbReference type="Gene3D" id="3.90.550.10">
    <property type="entry name" value="Spore Coat Polysaccharide Biosynthesis Protein SpsA, Chain A"/>
    <property type="match status" value="1"/>
</dbReference>
<dbReference type="Pfam" id="PF00535">
    <property type="entry name" value="Glycos_transf_2"/>
    <property type="match status" value="1"/>
</dbReference>